<dbReference type="InterPro" id="IPR005586">
    <property type="entry name" value="ABC_trans_aux"/>
</dbReference>
<protein>
    <submittedName>
        <fullName evidence="3">ABC transporter</fullName>
    </submittedName>
</protein>
<feature type="domain" description="ABC-type transport auxiliary lipoprotein component" evidence="2">
    <location>
        <begin position="85"/>
        <end position="244"/>
    </location>
</feature>
<dbReference type="Gene3D" id="3.40.50.10610">
    <property type="entry name" value="ABC-type transport auxiliary lipoprotein component"/>
    <property type="match status" value="1"/>
</dbReference>
<name>A0A4Z1R1Y7_9GAMM</name>
<evidence type="ECO:0000256" key="1">
    <source>
        <dbReference type="SAM" id="MobiDB-lite"/>
    </source>
</evidence>
<dbReference type="Pfam" id="PF03886">
    <property type="entry name" value="ABC_trans_aux"/>
    <property type="match status" value="1"/>
</dbReference>
<gene>
    <name evidence="3" type="ORF">E4582_12095</name>
</gene>
<dbReference type="EMBL" id="SPUH01000002">
    <property type="protein sequence ID" value="TKS52946.1"/>
    <property type="molecule type" value="Genomic_DNA"/>
</dbReference>
<keyword evidence="4" id="KW-1185">Reference proteome</keyword>
<proteinExistence type="predicted"/>
<evidence type="ECO:0000313" key="3">
    <source>
        <dbReference type="EMBL" id="TKS52946.1"/>
    </source>
</evidence>
<reference evidence="3 4" key="1">
    <citation type="submission" date="2019-01" db="EMBL/GenBank/DDBJ databases">
        <authorList>
            <person name="Zhang S."/>
        </authorList>
    </citation>
    <scope>NUCLEOTIDE SEQUENCE [LARGE SCALE GENOMIC DNA]</scope>
    <source>
        <strain evidence="3 4">1626</strain>
    </source>
</reference>
<feature type="region of interest" description="Disordered" evidence="1">
    <location>
        <begin position="1"/>
        <end position="48"/>
    </location>
</feature>
<dbReference type="Proteomes" id="UP000298681">
    <property type="component" value="Unassembled WGS sequence"/>
</dbReference>
<dbReference type="SUPFAM" id="SSF159594">
    <property type="entry name" value="XCC0632-like"/>
    <property type="match status" value="1"/>
</dbReference>
<sequence>MNSRQGADVPNARDVTGRSDSRAAPPPLSRPGRERGWGEGNRGSDTSRARPRLLRSVVACLLPVLLAGCSLLGGGSREPVTTYSPMVETRTDDAWPAVDWQLTIVPTTAPRVVDSPRISVRRHPSELQVYAGSVWAQPATELVELALLRTFEASGRIPAVATSGAGIRADYKLVLDLRRFEADYAGRDIPQATIELGARLLHNHDQRVVASRTFLQTVPAGNTAVESVVGAFEQALAQVSHDVAGWTLVSGDGDAGRPAMSAPRPQR</sequence>
<evidence type="ECO:0000313" key="4">
    <source>
        <dbReference type="Proteomes" id="UP000298681"/>
    </source>
</evidence>
<comment type="caution">
    <text evidence="3">The sequence shown here is derived from an EMBL/GenBank/DDBJ whole genome shotgun (WGS) entry which is preliminary data.</text>
</comment>
<evidence type="ECO:0000259" key="2">
    <source>
        <dbReference type="Pfam" id="PF03886"/>
    </source>
</evidence>
<accession>A0A4Z1R1Y7</accession>
<organism evidence="3 4">
    <name type="scientific">Luteimonas yindakuii</name>
    <dbReference type="NCBI Taxonomy" id="2565782"/>
    <lineage>
        <taxon>Bacteria</taxon>
        <taxon>Pseudomonadati</taxon>
        <taxon>Pseudomonadota</taxon>
        <taxon>Gammaproteobacteria</taxon>
        <taxon>Lysobacterales</taxon>
        <taxon>Lysobacteraceae</taxon>
        <taxon>Luteimonas</taxon>
    </lineage>
</organism>
<dbReference type="AlphaFoldDB" id="A0A4Z1R1Y7"/>